<evidence type="ECO:0000256" key="1">
    <source>
        <dbReference type="ARBA" id="ARBA00004123"/>
    </source>
</evidence>
<proteinExistence type="predicted"/>
<evidence type="ECO:0000256" key="7">
    <source>
        <dbReference type="PROSITE-ProRule" id="PRU00042"/>
    </source>
</evidence>
<feature type="domain" description="C2H2-type" evidence="9">
    <location>
        <begin position="324"/>
        <end position="343"/>
    </location>
</feature>
<keyword evidence="6" id="KW-0539">Nucleus</keyword>
<reference evidence="10 11" key="1">
    <citation type="submission" date="2020-06" db="EMBL/GenBank/DDBJ databases">
        <authorList>
            <person name="Li R."/>
            <person name="Bekaert M."/>
        </authorList>
    </citation>
    <scope>NUCLEOTIDE SEQUENCE [LARGE SCALE GENOMIC DNA]</scope>
    <source>
        <strain evidence="11">wild</strain>
    </source>
</reference>
<feature type="domain" description="C2H2-type" evidence="9">
    <location>
        <begin position="238"/>
        <end position="265"/>
    </location>
</feature>
<accession>A0A6J8CNZ6</accession>
<protein>
    <submittedName>
        <fullName evidence="10">SCRT</fullName>
    </submittedName>
</protein>
<evidence type="ECO:0000256" key="8">
    <source>
        <dbReference type="SAM" id="MobiDB-lite"/>
    </source>
</evidence>
<evidence type="ECO:0000256" key="6">
    <source>
        <dbReference type="ARBA" id="ARBA00023242"/>
    </source>
</evidence>
<dbReference type="InterPro" id="IPR013087">
    <property type="entry name" value="Znf_C2H2_type"/>
</dbReference>
<dbReference type="GO" id="GO:0008270">
    <property type="term" value="F:zinc ion binding"/>
    <property type="evidence" value="ECO:0007669"/>
    <property type="project" value="UniProtKB-KW"/>
</dbReference>
<feature type="domain" description="C2H2-type" evidence="9">
    <location>
        <begin position="293"/>
        <end position="322"/>
    </location>
</feature>
<evidence type="ECO:0000256" key="4">
    <source>
        <dbReference type="ARBA" id="ARBA00022771"/>
    </source>
</evidence>
<dbReference type="InterPro" id="IPR036236">
    <property type="entry name" value="Znf_C2H2_sf"/>
</dbReference>
<feature type="domain" description="C2H2-type" evidence="9">
    <location>
        <begin position="265"/>
        <end position="292"/>
    </location>
</feature>
<evidence type="ECO:0000313" key="10">
    <source>
        <dbReference type="EMBL" id="CAC5396672.1"/>
    </source>
</evidence>
<organism evidence="10 11">
    <name type="scientific">Mytilus coruscus</name>
    <name type="common">Sea mussel</name>
    <dbReference type="NCBI Taxonomy" id="42192"/>
    <lineage>
        <taxon>Eukaryota</taxon>
        <taxon>Metazoa</taxon>
        <taxon>Spiralia</taxon>
        <taxon>Lophotrochozoa</taxon>
        <taxon>Mollusca</taxon>
        <taxon>Bivalvia</taxon>
        <taxon>Autobranchia</taxon>
        <taxon>Pteriomorphia</taxon>
        <taxon>Mytilida</taxon>
        <taxon>Mytiloidea</taxon>
        <taxon>Mytilidae</taxon>
        <taxon>Mytilinae</taxon>
        <taxon>Mytilus</taxon>
    </lineage>
</organism>
<dbReference type="PANTHER" id="PTHR14003">
    <property type="entry name" value="TRANSCRIPTIONAL REPRESSOR PROTEIN YY"/>
    <property type="match status" value="1"/>
</dbReference>
<feature type="compositionally biased region" description="Acidic residues" evidence="8">
    <location>
        <begin position="128"/>
        <end position="146"/>
    </location>
</feature>
<evidence type="ECO:0000256" key="2">
    <source>
        <dbReference type="ARBA" id="ARBA00022723"/>
    </source>
</evidence>
<dbReference type="Gene3D" id="3.30.160.60">
    <property type="entry name" value="Classic Zinc Finger"/>
    <property type="match status" value="4"/>
</dbReference>
<dbReference type="PROSITE" id="PS50157">
    <property type="entry name" value="ZINC_FINGER_C2H2_2"/>
    <property type="match status" value="4"/>
</dbReference>
<comment type="subcellular location">
    <subcellularLocation>
        <location evidence="1">Nucleus</location>
    </subcellularLocation>
</comment>
<evidence type="ECO:0000259" key="9">
    <source>
        <dbReference type="PROSITE" id="PS50157"/>
    </source>
</evidence>
<keyword evidence="4 7" id="KW-0863">Zinc-finger</keyword>
<dbReference type="GO" id="GO:0005667">
    <property type="term" value="C:transcription regulator complex"/>
    <property type="evidence" value="ECO:0007669"/>
    <property type="project" value="TreeGrafter"/>
</dbReference>
<dbReference type="GO" id="GO:0000981">
    <property type="term" value="F:DNA-binding transcription factor activity, RNA polymerase II-specific"/>
    <property type="evidence" value="ECO:0007669"/>
    <property type="project" value="TreeGrafter"/>
</dbReference>
<dbReference type="SMART" id="SM00355">
    <property type="entry name" value="ZnF_C2H2"/>
    <property type="match status" value="4"/>
</dbReference>
<dbReference type="SUPFAM" id="SSF57667">
    <property type="entry name" value="beta-beta-alpha zinc fingers"/>
    <property type="match status" value="2"/>
</dbReference>
<dbReference type="Pfam" id="PF00096">
    <property type="entry name" value="zf-C2H2"/>
    <property type="match status" value="4"/>
</dbReference>
<sequence>MPKCYLNGIRGYRTGKYKSNTEHDPYVMTTRSGLSIKKIPGPRGLGVAAKQQTQLPRQRNESVVTKKYPVIKYKSLSYLSFVTRFALALRVPELELAGVNPKETLEYLGDDGYFYRSNSASTSSGGDSNDDDYESESGDEVFEGVDDNVFYSSGDDDNKNSQGESDSLCDSVSEIRLTDENQNFSDNSADLIVDSSQNLESKFLGVSLSAINRPDISSHNETDKPFALQLKSETQLSFKCEDCERSFTIYSAYQAHVRSHSKQRNRCGVCGKIFTRSWLLKGHMRTHTGERPFPCPAEGCDKAFADKSNLRSHMLIHSVTTKNFTCQKCGRAFAQKRYLHKHMLEVCRLI</sequence>
<evidence type="ECO:0000256" key="3">
    <source>
        <dbReference type="ARBA" id="ARBA00022737"/>
    </source>
</evidence>
<dbReference type="FunFam" id="3.30.160.60:FF:000744">
    <property type="entry name" value="zinc finger E-box-binding homeobox 1"/>
    <property type="match status" value="1"/>
</dbReference>
<dbReference type="GO" id="GO:0000978">
    <property type="term" value="F:RNA polymerase II cis-regulatory region sequence-specific DNA binding"/>
    <property type="evidence" value="ECO:0007669"/>
    <property type="project" value="TreeGrafter"/>
</dbReference>
<dbReference type="GO" id="GO:0031519">
    <property type="term" value="C:PcG protein complex"/>
    <property type="evidence" value="ECO:0007669"/>
    <property type="project" value="TreeGrafter"/>
</dbReference>
<gene>
    <name evidence="10" type="ORF">MCOR_31196</name>
</gene>
<dbReference type="Proteomes" id="UP000507470">
    <property type="component" value="Unassembled WGS sequence"/>
</dbReference>
<dbReference type="FunFam" id="3.30.160.60:FF:000100">
    <property type="entry name" value="Zinc finger 45-like"/>
    <property type="match status" value="1"/>
</dbReference>
<dbReference type="EMBL" id="CACVKT020005631">
    <property type="protein sequence ID" value="CAC5396672.1"/>
    <property type="molecule type" value="Genomic_DNA"/>
</dbReference>
<feature type="region of interest" description="Disordered" evidence="8">
    <location>
        <begin position="119"/>
        <end position="167"/>
    </location>
</feature>
<evidence type="ECO:0000313" key="11">
    <source>
        <dbReference type="Proteomes" id="UP000507470"/>
    </source>
</evidence>
<dbReference type="AlphaFoldDB" id="A0A6J8CNZ6"/>
<dbReference type="PANTHER" id="PTHR14003:SF23">
    <property type="entry name" value="ZINC FINGER PROTEIN 143"/>
    <property type="match status" value="1"/>
</dbReference>
<keyword evidence="2" id="KW-0479">Metal-binding</keyword>
<keyword evidence="11" id="KW-1185">Reference proteome</keyword>
<dbReference type="FunFam" id="3.30.160.60:FF:000125">
    <property type="entry name" value="Putative zinc finger protein 143"/>
    <property type="match status" value="1"/>
</dbReference>
<dbReference type="PROSITE" id="PS00028">
    <property type="entry name" value="ZINC_FINGER_C2H2_1"/>
    <property type="match status" value="3"/>
</dbReference>
<keyword evidence="3" id="KW-0677">Repeat</keyword>
<name>A0A6J8CNZ6_MYTCO</name>
<keyword evidence="5" id="KW-0862">Zinc</keyword>
<evidence type="ECO:0000256" key="5">
    <source>
        <dbReference type="ARBA" id="ARBA00022833"/>
    </source>
</evidence>
<dbReference type="GO" id="GO:0000785">
    <property type="term" value="C:chromatin"/>
    <property type="evidence" value="ECO:0007669"/>
    <property type="project" value="TreeGrafter"/>
</dbReference>
<dbReference type="OrthoDB" id="6910977at2759"/>